<feature type="domain" description="DUF5606" evidence="1">
    <location>
        <begin position="4"/>
        <end position="50"/>
    </location>
</feature>
<dbReference type="RefSeq" id="WP_255039080.1">
    <property type="nucleotide sequence ID" value="NZ_RJUF01000183.1"/>
</dbReference>
<evidence type="ECO:0000313" key="3">
    <source>
        <dbReference type="EMBL" id="MCP9765387.1"/>
    </source>
</evidence>
<evidence type="ECO:0000313" key="4">
    <source>
        <dbReference type="Proteomes" id="UP001204144"/>
    </source>
</evidence>
<accession>A0AAE3H6K1</accession>
<gene>
    <name evidence="3" type="ORF">EGI31_20830</name>
</gene>
<sequence>MELLQEVANISGKPGLYRIVKPGRAGVIVESLDQLHKREMINANAKVSVLKEISVYTEDINKATPLGEIFLSIRKDFGNKVELDTKNASNKEIFDFFGKVMPDFDRDRVYPTDVKKIINWYNILSENLPELFDVKEEEKEEEKVETKEPVKKAKKK</sequence>
<comment type="caution">
    <text evidence="3">The sequence shown here is derived from an EMBL/GenBank/DDBJ whole genome shotgun (WGS) entry which is preliminary data.</text>
</comment>
<keyword evidence="4" id="KW-1185">Reference proteome</keyword>
<feature type="domain" description="DUF6852" evidence="2">
    <location>
        <begin position="53"/>
        <end position="124"/>
    </location>
</feature>
<dbReference type="Gene3D" id="1.10.10.1650">
    <property type="match status" value="1"/>
</dbReference>
<dbReference type="InterPro" id="IPR041218">
    <property type="entry name" value="DUF5606"/>
</dbReference>
<dbReference type="Pfam" id="PF18347">
    <property type="entry name" value="DUF5606"/>
    <property type="match status" value="1"/>
</dbReference>
<dbReference type="InterPro" id="IPR049280">
    <property type="entry name" value="DUF6852"/>
</dbReference>
<dbReference type="EMBL" id="RJUF01000183">
    <property type="protein sequence ID" value="MCP9765387.1"/>
    <property type="molecule type" value="Genomic_DNA"/>
</dbReference>
<proteinExistence type="predicted"/>
<evidence type="ECO:0008006" key="5">
    <source>
        <dbReference type="Google" id="ProtNLM"/>
    </source>
</evidence>
<evidence type="ECO:0000259" key="2">
    <source>
        <dbReference type="Pfam" id="PF21186"/>
    </source>
</evidence>
<dbReference type="InterPro" id="IPR049281">
    <property type="entry name" value="BVU_3817-like_C_sf"/>
</dbReference>
<dbReference type="Proteomes" id="UP001204144">
    <property type="component" value="Unassembled WGS sequence"/>
</dbReference>
<dbReference type="InterPro" id="IPR049282">
    <property type="entry name" value="BVU_3817_N_sf"/>
</dbReference>
<protein>
    <recommendedName>
        <fullName evidence="5">DUF5606 domain-containing protein</fullName>
    </recommendedName>
</protein>
<evidence type="ECO:0000259" key="1">
    <source>
        <dbReference type="Pfam" id="PF18347"/>
    </source>
</evidence>
<organism evidence="3 4">
    <name type="scientific">Lacihabitans soyangensis</name>
    <dbReference type="NCBI Taxonomy" id="869394"/>
    <lineage>
        <taxon>Bacteria</taxon>
        <taxon>Pseudomonadati</taxon>
        <taxon>Bacteroidota</taxon>
        <taxon>Cytophagia</taxon>
        <taxon>Cytophagales</taxon>
        <taxon>Leadbetterellaceae</taxon>
        <taxon>Lacihabitans</taxon>
    </lineage>
</organism>
<name>A0AAE3H6K1_9BACT</name>
<dbReference type="AlphaFoldDB" id="A0AAE3H6K1"/>
<reference evidence="3 4" key="1">
    <citation type="submission" date="2018-11" db="EMBL/GenBank/DDBJ databases">
        <title>Novel bacteria species description.</title>
        <authorList>
            <person name="Han J.-H."/>
        </authorList>
    </citation>
    <scope>NUCLEOTIDE SEQUENCE [LARGE SCALE GENOMIC DNA]</scope>
    <source>
        <strain evidence="3 4">KCTC23259</strain>
    </source>
</reference>
<dbReference type="Pfam" id="PF21186">
    <property type="entry name" value="DUF6852"/>
    <property type="match status" value="1"/>
</dbReference>
<dbReference type="Gene3D" id="2.30.30.730">
    <property type="match status" value="1"/>
</dbReference>